<accession>A0A7Z7ICG2</accession>
<feature type="signal peptide" evidence="2">
    <location>
        <begin position="1"/>
        <end position="20"/>
    </location>
</feature>
<dbReference type="EMBL" id="OCSU01000003">
    <property type="protein sequence ID" value="SOE88141.1"/>
    <property type="molecule type" value="Genomic_DNA"/>
</dbReference>
<evidence type="ECO:0000256" key="2">
    <source>
        <dbReference type="SAM" id="SignalP"/>
    </source>
</evidence>
<dbReference type="AlphaFoldDB" id="A0A7Z7ICG2"/>
<evidence type="ECO:0000256" key="1">
    <source>
        <dbReference type="SAM" id="MobiDB-lite"/>
    </source>
</evidence>
<dbReference type="OrthoDB" id="9128499at2"/>
<dbReference type="Proteomes" id="UP000219522">
    <property type="component" value="Unassembled WGS sequence"/>
</dbReference>
<evidence type="ECO:0008006" key="5">
    <source>
        <dbReference type="Google" id="ProtNLM"/>
    </source>
</evidence>
<organism evidence="3 4">
    <name type="scientific">Caballeronia arationis</name>
    <dbReference type="NCBI Taxonomy" id="1777142"/>
    <lineage>
        <taxon>Bacteria</taxon>
        <taxon>Pseudomonadati</taxon>
        <taxon>Pseudomonadota</taxon>
        <taxon>Betaproteobacteria</taxon>
        <taxon>Burkholderiales</taxon>
        <taxon>Burkholderiaceae</taxon>
        <taxon>Caballeronia</taxon>
    </lineage>
</organism>
<proteinExistence type="predicted"/>
<feature type="compositionally biased region" description="Polar residues" evidence="1">
    <location>
        <begin position="179"/>
        <end position="192"/>
    </location>
</feature>
<comment type="caution">
    <text evidence="3">The sequence shown here is derived from an EMBL/GenBank/DDBJ whole genome shotgun (WGS) entry which is preliminary data.</text>
</comment>
<keyword evidence="4" id="KW-1185">Reference proteome</keyword>
<reference evidence="3 4" key="1">
    <citation type="submission" date="2017-09" db="EMBL/GenBank/DDBJ databases">
        <authorList>
            <person name="Varghese N."/>
            <person name="Submissions S."/>
        </authorList>
    </citation>
    <scope>NUCLEOTIDE SEQUENCE [LARGE SCALE GENOMIC DNA]</scope>
    <source>
        <strain evidence="3 4">OK806</strain>
    </source>
</reference>
<keyword evidence="2" id="KW-0732">Signal</keyword>
<dbReference type="RefSeq" id="WP_062637095.1">
    <property type="nucleotide sequence ID" value="NZ_FCOG02000023.1"/>
</dbReference>
<gene>
    <name evidence="3" type="ORF">SAMN05446927_6738</name>
</gene>
<sequence>MKSRLMLMLLSTLAAASVSAQTVSTGAVTSVTWAANPAGAQPMPNAPPLTLLSFSGAVPLRTADGGKCLLVARRGTQIVAVELSPVVNGPAIVGWTPRQIDMSTLTSKWGYHASLGNAAGSGFGNPVTRSMAAASKPASSPRMSAWSNTNVDAHRKDTMEAQSAQPVTVNRKTYRKYSQLQEASATTPSNASDEYFCE</sequence>
<feature type="region of interest" description="Disordered" evidence="1">
    <location>
        <begin position="179"/>
        <end position="198"/>
    </location>
</feature>
<evidence type="ECO:0000313" key="3">
    <source>
        <dbReference type="EMBL" id="SOE88141.1"/>
    </source>
</evidence>
<feature type="chain" id="PRO_5030799145" description="Lipoprotein" evidence="2">
    <location>
        <begin position="21"/>
        <end position="198"/>
    </location>
</feature>
<protein>
    <recommendedName>
        <fullName evidence="5">Lipoprotein</fullName>
    </recommendedName>
</protein>
<evidence type="ECO:0000313" key="4">
    <source>
        <dbReference type="Proteomes" id="UP000219522"/>
    </source>
</evidence>
<name>A0A7Z7ICG2_9BURK</name>